<protein>
    <submittedName>
        <fullName evidence="10">Peroxide-responsive repressor PerR</fullName>
    </submittedName>
</protein>
<evidence type="ECO:0000256" key="3">
    <source>
        <dbReference type="ARBA" id="ARBA00022490"/>
    </source>
</evidence>
<dbReference type="Proteomes" id="UP001174909">
    <property type="component" value="Unassembled WGS sequence"/>
</dbReference>
<dbReference type="GO" id="GO:0045892">
    <property type="term" value="P:negative regulation of DNA-templated transcription"/>
    <property type="evidence" value="ECO:0007669"/>
    <property type="project" value="TreeGrafter"/>
</dbReference>
<evidence type="ECO:0000313" key="10">
    <source>
        <dbReference type="EMBL" id="CAI8005872.1"/>
    </source>
</evidence>
<dbReference type="InterPro" id="IPR036388">
    <property type="entry name" value="WH-like_DNA-bd_sf"/>
</dbReference>
<dbReference type="AlphaFoldDB" id="A0AA35R7K4"/>
<dbReference type="InterPro" id="IPR036390">
    <property type="entry name" value="WH_DNA-bd_sf"/>
</dbReference>
<dbReference type="PANTHER" id="PTHR33202:SF7">
    <property type="entry name" value="FERRIC UPTAKE REGULATION PROTEIN"/>
    <property type="match status" value="1"/>
</dbReference>
<dbReference type="GO" id="GO:0008270">
    <property type="term" value="F:zinc ion binding"/>
    <property type="evidence" value="ECO:0007669"/>
    <property type="project" value="TreeGrafter"/>
</dbReference>
<evidence type="ECO:0000313" key="11">
    <source>
        <dbReference type="Proteomes" id="UP001174909"/>
    </source>
</evidence>
<dbReference type="GO" id="GO:1900376">
    <property type="term" value="P:regulation of secondary metabolite biosynthetic process"/>
    <property type="evidence" value="ECO:0007669"/>
    <property type="project" value="TreeGrafter"/>
</dbReference>
<dbReference type="FunFam" id="1.10.10.10:FF:000007">
    <property type="entry name" value="Ferric uptake regulation protein"/>
    <property type="match status" value="1"/>
</dbReference>
<accession>A0AA35R7K4</accession>
<comment type="similarity">
    <text evidence="2">Belongs to the Fur family.</text>
</comment>
<dbReference type="SUPFAM" id="SSF46785">
    <property type="entry name" value="Winged helix' DNA-binding domain"/>
    <property type="match status" value="1"/>
</dbReference>
<sequence>MTTSPDSDARARLREAGLRPTRQRIVLARRLFSGPHRHVTAAELHAEVLREEAGVSLATVYNTLHQFTKAGLLRELVVDAGPSFFDTNTAHHQHFFLEETGRLVDVPGDRVSVSVLPPAPPGTTVSRIDIIIRVTGRGAEDGAAAPGDARTLE</sequence>
<evidence type="ECO:0000256" key="5">
    <source>
        <dbReference type="ARBA" id="ARBA00022723"/>
    </source>
</evidence>
<dbReference type="InterPro" id="IPR002481">
    <property type="entry name" value="FUR"/>
</dbReference>
<dbReference type="GO" id="GO:0005737">
    <property type="term" value="C:cytoplasm"/>
    <property type="evidence" value="ECO:0007669"/>
    <property type="project" value="UniProtKB-SubCell"/>
</dbReference>
<dbReference type="NCBIfam" id="NF045678">
    <property type="entry name" value="TransRegIrrA"/>
    <property type="match status" value="1"/>
</dbReference>
<name>A0AA35R7K4_GEOBA</name>
<reference evidence="10" key="1">
    <citation type="submission" date="2023-03" db="EMBL/GenBank/DDBJ databases">
        <authorList>
            <person name="Steffen K."/>
            <person name="Cardenas P."/>
        </authorList>
    </citation>
    <scope>NUCLEOTIDE SEQUENCE</scope>
</reference>
<dbReference type="PANTHER" id="PTHR33202">
    <property type="entry name" value="ZINC UPTAKE REGULATION PROTEIN"/>
    <property type="match status" value="1"/>
</dbReference>
<keyword evidence="9" id="KW-0804">Transcription</keyword>
<evidence type="ECO:0000256" key="2">
    <source>
        <dbReference type="ARBA" id="ARBA00007957"/>
    </source>
</evidence>
<dbReference type="CDD" id="cd07153">
    <property type="entry name" value="Fur_like"/>
    <property type="match status" value="1"/>
</dbReference>
<comment type="caution">
    <text evidence="10">The sequence shown here is derived from an EMBL/GenBank/DDBJ whole genome shotgun (WGS) entry which is preliminary data.</text>
</comment>
<dbReference type="GO" id="GO:0003700">
    <property type="term" value="F:DNA-binding transcription factor activity"/>
    <property type="evidence" value="ECO:0007669"/>
    <property type="project" value="InterPro"/>
</dbReference>
<keyword evidence="3" id="KW-0963">Cytoplasm</keyword>
<evidence type="ECO:0000256" key="7">
    <source>
        <dbReference type="ARBA" id="ARBA00023015"/>
    </source>
</evidence>
<gene>
    <name evidence="10" type="ORF">GBAR_LOCUS4457</name>
</gene>
<keyword evidence="6" id="KW-0862">Zinc</keyword>
<dbReference type="Pfam" id="PF01475">
    <property type="entry name" value="FUR"/>
    <property type="match status" value="1"/>
</dbReference>
<evidence type="ECO:0000256" key="4">
    <source>
        <dbReference type="ARBA" id="ARBA00022491"/>
    </source>
</evidence>
<evidence type="ECO:0000256" key="8">
    <source>
        <dbReference type="ARBA" id="ARBA00023125"/>
    </source>
</evidence>
<evidence type="ECO:0000256" key="6">
    <source>
        <dbReference type="ARBA" id="ARBA00022833"/>
    </source>
</evidence>
<organism evidence="10 11">
    <name type="scientific">Geodia barretti</name>
    <name type="common">Barrett's horny sponge</name>
    <dbReference type="NCBI Taxonomy" id="519541"/>
    <lineage>
        <taxon>Eukaryota</taxon>
        <taxon>Metazoa</taxon>
        <taxon>Porifera</taxon>
        <taxon>Demospongiae</taxon>
        <taxon>Heteroscleromorpha</taxon>
        <taxon>Tetractinellida</taxon>
        <taxon>Astrophorina</taxon>
        <taxon>Geodiidae</taxon>
        <taxon>Geodia</taxon>
    </lineage>
</organism>
<keyword evidence="7" id="KW-0805">Transcription regulation</keyword>
<evidence type="ECO:0000256" key="9">
    <source>
        <dbReference type="ARBA" id="ARBA00023163"/>
    </source>
</evidence>
<keyword evidence="5" id="KW-0479">Metal-binding</keyword>
<dbReference type="NCBIfam" id="NF045677">
    <property type="entry name" value="FeRespRegIrr"/>
    <property type="match status" value="1"/>
</dbReference>
<dbReference type="Gene3D" id="1.10.10.10">
    <property type="entry name" value="Winged helix-like DNA-binding domain superfamily/Winged helix DNA-binding domain"/>
    <property type="match status" value="1"/>
</dbReference>
<proteinExistence type="inferred from homology"/>
<keyword evidence="8" id="KW-0238">DNA-binding</keyword>
<dbReference type="GO" id="GO:0000976">
    <property type="term" value="F:transcription cis-regulatory region binding"/>
    <property type="evidence" value="ECO:0007669"/>
    <property type="project" value="TreeGrafter"/>
</dbReference>
<keyword evidence="11" id="KW-1185">Reference proteome</keyword>
<keyword evidence="4" id="KW-0678">Repressor</keyword>
<dbReference type="EMBL" id="CASHTH010000643">
    <property type="protein sequence ID" value="CAI8005872.1"/>
    <property type="molecule type" value="Genomic_DNA"/>
</dbReference>
<comment type="subcellular location">
    <subcellularLocation>
        <location evidence="1">Cytoplasm</location>
    </subcellularLocation>
</comment>
<evidence type="ECO:0000256" key="1">
    <source>
        <dbReference type="ARBA" id="ARBA00004496"/>
    </source>
</evidence>